<evidence type="ECO:0000256" key="10">
    <source>
        <dbReference type="SAM" id="Phobius"/>
    </source>
</evidence>
<dbReference type="AlphaFoldDB" id="A0AA97JWG6"/>
<dbReference type="PANTHER" id="PTHR10796:SF60">
    <property type="entry name" value="PATCHED DOMAIN-CONTAINING PROTEIN 3"/>
    <property type="match status" value="1"/>
</dbReference>
<feature type="transmembrane region" description="Helical" evidence="10">
    <location>
        <begin position="374"/>
        <end position="396"/>
    </location>
</feature>
<keyword evidence="3 10" id="KW-0812">Transmembrane</keyword>
<evidence type="ECO:0000259" key="11">
    <source>
        <dbReference type="PROSITE" id="PS50156"/>
    </source>
</evidence>
<name>A0AA97JWG6_EUBMA</name>
<organism evidence="12 13">
    <name type="scientific">Eublepharis macularius</name>
    <name type="common">Leopard gecko</name>
    <name type="synonym">Cyrtodactylus macularius</name>
    <dbReference type="NCBI Taxonomy" id="481883"/>
    <lineage>
        <taxon>Eukaryota</taxon>
        <taxon>Metazoa</taxon>
        <taxon>Chordata</taxon>
        <taxon>Craniata</taxon>
        <taxon>Vertebrata</taxon>
        <taxon>Euteleostomi</taxon>
        <taxon>Lepidosauria</taxon>
        <taxon>Squamata</taxon>
        <taxon>Bifurcata</taxon>
        <taxon>Gekkota</taxon>
        <taxon>Eublepharidae</taxon>
        <taxon>Eublepharinae</taxon>
        <taxon>Eublepharis</taxon>
    </lineage>
</organism>
<dbReference type="GeneID" id="129337252"/>
<keyword evidence="12" id="KW-1185">Reference proteome</keyword>
<feature type="transmembrane region" description="Helical" evidence="10">
    <location>
        <begin position="696"/>
        <end position="715"/>
    </location>
</feature>
<feature type="transmembrane region" description="Helical" evidence="10">
    <location>
        <begin position="721"/>
        <end position="742"/>
    </location>
</feature>
<dbReference type="InterPro" id="IPR051697">
    <property type="entry name" value="Patched_domain-protein"/>
</dbReference>
<comment type="function">
    <text evidence="7">May play a role in sperm development or sperm function. However, does not appear to have an essential role in spermatogenesis or male fertility.</text>
</comment>
<feature type="transmembrane region" description="Helical" evidence="10">
    <location>
        <begin position="303"/>
        <end position="325"/>
    </location>
</feature>
<feature type="transmembrane region" description="Helical" evidence="10">
    <location>
        <begin position="824"/>
        <end position="848"/>
    </location>
</feature>
<keyword evidence="6" id="KW-0325">Glycoprotein</keyword>
<feature type="transmembrane region" description="Helical" evidence="10">
    <location>
        <begin position="793"/>
        <end position="817"/>
    </location>
</feature>
<feature type="domain" description="SSD" evidence="11">
    <location>
        <begin position="274"/>
        <end position="431"/>
    </location>
</feature>
<feature type="transmembrane region" description="Helical" evidence="10">
    <location>
        <begin position="408"/>
        <end position="431"/>
    </location>
</feature>
<keyword evidence="4 10" id="KW-1133">Transmembrane helix</keyword>
<dbReference type="InterPro" id="IPR003392">
    <property type="entry name" value="PTHD_SSD"/>
</dbReference>
<evidence type="ECO:0000313" key="13">
    <source>
        <dbReference type="RefSeq" id="XP_054846790.1"/>
    </source>
</evidence>
<dbReference type="RefSeq" id="XP_054846790.1">
    <property type="nucleotide sequence ID" value="XM_054990815.1"/>
</dbReference>
<feature type="transmembrane region" description="Helical" evidence="10">
    <location>
        <begin position="273"/>
        <end position="291"/>
    </location>
</feature>
<evidence type="ECO:0000256" key="1">
    <source>
        <dbReference type="ARBA" id="ARBA00005585"/>
    </source>
</evidence>
<evidence type="ECO:0000256" key="7">
    <source>
        <dbReference type="ARBA" id="ARBA00057027"/>
    </source>
</evidence>
<proteinExistence type="inferred from homology"/>
<dbReference type="GO" id="GO:0016020">
    <property type="term" value="C:membrane"/>
    <property type="evidence" value="ECO:0007669"/>
    <property type="project" value="InterPro"/>
</dbReference>
<dbReference type="SUPFAM" id="SSF82866">
    <property type="entry name" value="Multidrug efflux transporter AcrB transmembrane domain"/>
    <property type="match status" value="2"/>
</dbReference>
<dbReference type="Pfam" id="PF02460">
    <property type="entry name" value="Patched"/>
    <property type="match status" value="1"/>
</dbReference>
<dbReference type="InterPro" id="IPR000731">
    <property type="entry name" value="SSD"/>
</dbReference>
<dbReference type="FunFam" id="1.20.1640.10:FF:000013">
    <property type="entry name" value="PaTched Related family"/>
    <property type="match status" value="1"/>
</dbReference>
<feature type="transmembrane region" description="Helical" evidence="10">
    <location>
        <begin position="331"/>
        <end position="354"/>
    </location>
</feature>
<dbReference type="Gene3D" id="1.20.1640.10">
    <property type="entry name" value="Multidrug efflux transporter AcrB transmembrane domain"/>
    <property type="match status" value="2"/>
</dbReference>
<dbReference type="KEGG" id="emc:129337252"/>
<dbReference type="Proteomes" id="UP001190640">
    <property type="component" value="Chromosome 11"/>
</dbReference>
<sequence>MAGGPWQTDCVERPLSRALRGLGGLVGAHPWPFLLLPVALSAALGSGFHLLPSRESNDIEAQFTPGGGLAKSERRLVQERFPTRDAERFSAQRLTTEGTFASFVAVAAEPSHTLLTRAAFAELLALDAAVRGFSAGGRGYAEVCALQNGSCSSPNPLLSAVGGDPARIEALLPGLTFPLWQGRVLLGFFLGGVSVGPGAADNRSRPLQAAEALRLVYYLQEDAPAPREASLLWLKSFQERIPDLLDSLGLASVRVSYFTSLSRQEEFEKNSKTVIPLFSITYTLTIFFSIMSCSRLDCVRTKVWAAAFGVLSSGLAVLSSFGLLLYCGVPFVITAANAPFLILGVGVDDMFIMVSRWQQTKVKDTVVDRMANTYAEAAVSVTITTLTDVLAFYIGIATAFPSIQSFCIYTGTAFIFCYIYNLTFFGAVLALNGRREESNRHWLTFMKVPREAEESRGSTYNMCCVGGSYDEFTGAEFDHPMNEFFRNYFGPFLMHPWTKVSVVVLYLGYLSSSIYGCTQVKEGIDLRNLASDHSYVIQYYDWTDEYFKEYGPRVMVVVTESVEYWDSSVRADLEGCMELLENSVYVDKHLSESWLRIYEGIAARMSVNIDDHNTFIGNLPALFSINPESQWDVNFTNLEIPASRFFIQTVNVISAIDERNLLQQLRGFAADCRISLMVYHPAFIYFDQYLVIAQNTIQNVLIAAGAMLLISLLLIPNPLCSLWVTFAIASVIIGVTGFMAYWNVNLDSISMINLVICIGFTVDFSAHISYAFVSSEQQSVNDKAVDALYCLGYPIVQGAVSTIVGVAVLSVAATYIFRTFFKIMFLVIFFGAIHGLIFIPVFLTFFGVCRRLPDQEDPGVL</sequence>
<evidence type="ECO:0000256" key="3">
    <source>
        <dbReference type="ARBA" id="ARBA00022692"/>
    </source>
</evidence>
<comment type="subcellular location">
    <subcellularLocation>
        <location evidence="8">Cell projection</location>
        <location evidence="8">Cilium</location>
        <location evidence="8">Flagellum membrane</location>
        <topology evidence="8">Multi-pass membrane protein</topology>
    </subcellularLocation>
</comment>
<dbReference type="PANTHER" id="PTHR10796">
    <property type="entry name" value="PATCHED-RELATED"/>
    <property type="match status" value="1"/>
</dbReference>
<keyword evidence="5 10" id="KW-0472">Membrane</keyword>
<feature type="transmembrane region" description="Helical" evidence="10">
    <location>
        <begin position="754"/>
        <end position="773"/>
    </location>
</feature>
<accession>A0AA97JWG6</accession>
<dbReference type="PROSITE" id="PS50156">
    <property type="entry name" value="SSD"/>
    <property type="match status" value="1"/>
</dbReference>
<evidence type="ECO:0000256" key="5">
    <source>
        <dbReference type="ARBA" id="ARBA00023136"/>
    </source>
</evidence>
<evidence type="ECO:0000256" key="8">
    <source>
        <dbReference type="ARBA" id="ARBA00060429"/>
    </source>
</evidence>
<evidence type="ECO:0000256" key="2">
    <source>
        <dbReference type="ARBA" id="ARBA00022475"/>
    </source>
</evidence>
<reference evidence="13" key="1">
    <citation type="submission" date="2025-08" db="UniProtKB">
        <authorList>
            <consortium name="RefSeq"/>
        </authorList>
    </citation>
    <scope>IDENTIFICATION</scope>
    <source>
        <tissue evidence="13">Blood</tissue>
    </source>
</reference>
<evidence type="ECO:0000313" key="12">
    <source>
        <dbReference type="Proteomes" id="UP001190640"/>
    </source>
</evidence>
<comment type="similarity">
    <text evidence="1">Belongs to the patched family.</text>
</comment>
<evidence type="ECO:0000256" key="9">
    <source>
        <dbReference type="ARBA" id="ARBA00074262"/>
    </source>
</evidence>
<evidence type="ECO:0000256" key="6">
    <source>
        <dbReference type="ARBA" id="ARBA00023180"/>
    </source>
</evidence>
<protein>
    <recommendedName>
        <fullName evidence="9">Patched domain-containing protein 3</fullName>
    </recommendedName>
</protein>
<gene>
    <name evidence="13" type="primary">LOC129337252</name>
</gene>
<keyword evidence="2" id="KW-1003">Cell membrane</keyword>
<dbReference type="GO" id="GO:0097225">
    <property type="term" value="C:sperm midpiece"/>
    <property type="evidence" value="ECO:0007669"/>
    <property type="project" value="UniProtKB-ARBA"/>
</dbReference>
<evidence type="ECO:0000256" key="4">
    <source>
        <dbReference type="ARBA" id="ARBA00022989"/>
    </source>
</evidence>